<dbReference type="SUPFAM" id="SSF103456">
    <property type="entry name" value="Preprotein translocase SecE subunit"/>
    <property type="match status" value="1"/>
</dbReference>
<proteinExistence type="inferred from homology"/>
<keyword evidence="3 8" id="KW-0653">Protein transport</keyword>
<accession>A0A2R6C5K7</accession>
<dbReference type="InterPro" id="IPR023391">
    <property type="entry name" value="Prot_translocase_SecE_dom_sf"/>
</dbReference>
<keyword evidence="8" id="KW-1003">Cell membrane</keyword>
<sequence length="61" mass="6773">MSIRSKLKEYWDVLKLTSKPDRKEFMFILKISLIGILLVGVIAFAVQTLLGTIVAHSIAVG</sequence>
<dbReference type="GO" id="GO:0012505">
    <property type="term" value="C:endomembrane system"/>
    <property type="evidence" value="ECO:0007669"/>
    <property type="project" value="UniProtKB-SubCell"/>
</dbReference>
<feature type="transmembrane region" description="Helical" evidence="8">
    <location>
        <begin position="25"/>
        <end position="46"/>
    </location>
</feature>
<keyword evidence="5 8" id="KW-0811">Translocation</keyword>
<evidence type="ECO:0000256" key="1">
    <source>
        <dbReference type="ARBA" id="ARBA00022448"/>
    </source>
</evidence>
<dbReference type="Proteomes" id="UP000242015">
    <property type="component" value="Unassembled WGS sequence"/>
</dbReference>
<dbReference type="AlphaFoldDB" id="A0A2R6C5K7"/>
<keyword evidence="2 8" id="KW-0812">Transmembrane</keyword>
<comment type="caution">
    <text evidence="9">The sequence shown here is derived from an EMBL/GenBank/DDBJ whole genome shotgun (WGS) entry which is preliminary data.</text>
</comment>
<dbReference type="GO" id="GO:0005886">
    <property type="term" value="C:plasma membrane"/>
    <property type="evidence" value="ECO:0007669"/>
    <property type="project" value="UniProtKB-SubCell"/>
</dbReference>
<dbReference type="InterPro" id="IPR001901">
    <property type="entry name" value="Translocase_SecE/Sec61-g"/>
</dbReference>
<evidence type="ECO:0000256" key="4">
    <source>
        <dbReference type="ARBA" id="ARBA00022989"/>
    </source>
</evidence>
<dbReference type="Gene3D" id="1.20.5.820">
    <property type="entry name" value="Preprotein translocase SecE subunit"/>
    <property type="match status" value="1"/>
</dbReference>
<dbReference type="HAMAP" id="MF_00422">
    <property type="entry name" value="SecE"/>
    <property type="match status" value="1"/>
</dbReference>
<dbReference type="GO" id="GO:0065002">
    <property type="term" value="P:intracellular protein transmembrane transport"/>
    <property type="evidence" value="ECO:0007669"/>
    <property type="project" value="UniProtKB-UniRule"/>
</dbReference>
<evidence type="ECO:0000256" key="6">
    <source>
        <dbReference type="ARBA" id="ARBA00023136"/>
    </source>
</evidence>
<evidence type="ECO:0000256" key="5">
    <source>
        <dbReference type="ARBA" id="ARBA00023010"/>
    </source>
</evidence>
<dbReference type="GO" id="GO:0006605">
    <property type="term" value="P:protein targeting"/>
    <property type="evidence" value="ECO:0007669"/>
    <property type="project" value="UniProtKB-UniRule"/>
</dbReference>
<evidence type="ECO:0000313" key="10">
    <source>
        <dbReference type="Proteomes" id="UP000242015"/>
    </source>
</evidence>
<protein>
    <recommendedName>
        <fullName evidence="8">Protein translocase subunit SecE</fullName>
    </recommendedName>
    <alternativeName>
        <fullName evidence="8">Protein transport protein Sec61 gamma subunit homolog</fullName>
    </alternativeName>
</protein>
<comment type="subcellular location">
    <subcellularLocation>
        <location evidence="8">Cell membrane</location>
        <topology evidence="8">Single-pass membrane protein</topology>
    </subcellularLocation>
    <subcellularLocation>
        <location evidence="7">Endomembrane system</location>
        <topology evidence="7">Single-pass membrane protein</topology>
    </subcellularLocation>
</comment>
<keyword evidence="1 8" id="KW-0813">Transport</keyword>
<dbReference type="EMBL" id="NEXF01000572">
    <property type="protein sequence ID" value="PSO06173.1"/>
    <property type="molecule type" value="Genomic_DNA"/>
</dbReference>
<evidence type="ECO:0000256" key="3">
    <source>
        <dbReference type="ARBA" id="ARBA00022927"/>
    </source>
</evidence>
<comment type="subunit">
    <text evidence="8">Component of the Sec protein translocase complex. Heterotrimer consisting of SecY (alpha), SecG (beta) and SecE (gamma) subunits. The heterotrimers can form oligomers, although 1 heterotrimer is thought to be able to translocate proteins. Interacts with the ribosome. May interact with SecDF, and other proteins may be involved.</text>
</comment>
<evidence type="ECO:0000256" key="8">
    <source>
        <dbReference type="HAMAP-Rule" id="MF_00422"/>
    </source>
</evidence>
<dbReference type="NCBIfam" id="TIGR00327">
    <property type="entry name" value="secE_euk_arch"/>
    <property type="match status" value="1"/>
</dbReference>
<name>A0A2R6C5K7_9ARCH</name>
<gene>
    <name evidence="8" type="primary">secE</name>
    <name evidence="9" type="ORF">B9Q04_17410</name>
</gene>
<organism evidence="9 10">
    <name type="scientific">Candidatus Marsarchaeota G2 archaeon BE_D</name>
    <dbReference type="NCBI Taxonomy" id="1978158"/>
    <lineage>
        <taxon>Archaea</taxon>
        <taxon>Candidatus Marsarchaeota</taxon>
        <taxon>Candidatus Marsarchaeota group 2</taxon>
    </lineage>
</organism>
<dbReference type="Pfam" id="PF00584">
    <property type="entry name" value="SecE"/>
    <property type="match status" value="1"/>
</dbReference>
<reference evidence="9 10" key="1">
    <citation type="submission" date="2017-04" db="EMBL/GenBank/DDBJ databases">
        <title>Novel microbial lineages endemic to geothermal iron-oxide mats fill important gaps in the evolutionary history of Archaea.</title>
        <authorList>
            <person name="Jay Z.J."/>
            <person name="Beam J.P."/>
            <person name="Dlakic M."/>
            <person name="Rusch D.B."/>
            <person name="Kozubal M.A."/>
            <person name="Inskeep W.P."/>
        </authorList>
    </citation>
    <scope>NUCLEOTIDE SEQUENCE [LARGE SCALE GENOMIC DNA]</scope>
    <source>
        <strain evidence="9">BE_D</strain>
    </source>
</reference>
<dbReference type="GO" id="GO:0008320">
    <property type="term" value="F:protein transmembrane transporter activity"/>
    <property type="evidence" value="ECO:0007669"/>
    <property type="project" value="UniProtKB-UniRule"/>
</dbReference>
<evidence type="ECO:0000256" key="2">
    <source>
        <dbReference type="ARBA" id="ARBA00022692"/>
    </source>
</evidence>
<comment type="similarity">
    <text evidence="8">Belongs to the SecE/SEC61-gamma family.</text>
</comment>
<evidence type="ECO:0000313" key="9">
    <source>
        <dbReference type="EMBL" id="PSO06173.1"/>
    </source>
</evidence>
<dbReference type="InterPro" id="IPR008158">
    <property type="entry name" value="Translocase_Sec61-g"/>
</dbReference>
<comment type="function">
    <text evidence="8">Essential subunit of the Sec protein translocation channel SecYEG. Clamps together the 2 halves of SecY. May contact the channel plug during translocation.</text>
</comment>
<keyword evidence="6 8" id="KW-0472">Membrane</keyword>
<dbReference type="GO" id="GO:0009306">
    <property type="term" value="P:protein secretion"/>
    <property type="evidence" value="ECO:0007669"/>
    <property type="project" value="UniProtKB-UniRule"/>
</dbReference>
<evidence type="ECO:0000256" key="7">
    <source>
        <dbReference type="ARBA" id="ARBA00037847"/>
    </source>
</evidence>
<keyword evidence="4 8" id="KW-1133">Transmembrane helix</keyword>